<accession>A0ABU4MM08</accession>
<feature type="region of interest" description="Disordered" evidence="1">
    <location>
        <begin position="1"/>
        <end position="21"/>
    </location>
</feature>
<feature type="compositionally biased region" description="Basic and acidic residues" evidence="1">
    <location>
        <begin position="1"/>
        <end position="13"/>
    </location>
</feature>
<reference evidence="2 3" key="1">
    <citation type="journal article" date="2023" name="Microb. Genom.">
        <title>Mesoterricola silvestris gen. nov., sp. nov., Mesoterricola sediminis sp. nov., Geothrix oryzae sp. nov., Geothrix edaphica sp. nov., Geothrix rubra sp. nov., and Geothrix limicola sp. nov., six novel members of Acidobacteriota isolated from soils.</title>
        <authorList>
            <person name="Weisberg A.J."/>
            <person name="Pearce E."/>
            <person name="Kramer C.G."/>
            <person name="Chang J.H."/>
            <person name="Clarke C.R."/>
        </authorList>
    </citation>
    <scope>NUCLEOTIDE SEQUENCE [LARGE SCALE GENOMIC DNA]</scope>
    <source>
        <strain evidence="2 3">NE20-4-1</strain>
    </source>
</reference>
<protein>
    <submittedName>
        <fullName evidence="2">Uncharacterized protein</fullName>
    </submittedName>
</protein>
<evidence type="ECO:0000313" key="2">
    <source>
        <dbReference type="EMBL" id="MDX3037400.1"/>
    </source>
</evidence>
<comment type="caution">
    <text evidence="2">The sequence shown here is derived from an EMBL/GenBank/DDBJ whole genome shotgun (WGS) entry which is preliminary data.</text>
</comment>
<gene>
    <name evidence="2" type="ORF">PV383_09470</name>
</gene>
<organism evidence="2 3">
    <name type="scientific">Streptomyces caniscabiei</name>
    <dbReference type="NCBI Taxonomy" id="2746961"/>
    <lineage>
        <taxon>Bacteria</taxon>
        <taxon>Bacillati</taxon>
        <taxon>Actinomycetota</taxon>
        <taxon>Actinomycetes</taxon>
        <taxon>Kitasatosporales</taxon>
        <taxon>Streptomycetaceae</taxon>
        <taxon>Streptomyces</taxon>
    </lineage>
</organism>
<dbReference type="RefSeq" id="WP_159062547.1">
    <property type="nucleotide sequence ID" value="NZ_JABXWF010000001.1"/>
</dbReference>
<name>A0ABU4MM08_9ACTN</name>
<proteinExistence type="predicted"/>
<sequence length="52" mass="5423">MRRRGGGDRREGHGSGAVAARRGEAGAGDYAVWADAMTTETDLMATEAAVAW</sequence>
<evidence type="ECO:0000313" key="3">
    <source>
        <dbReference type="Proteomes" id="UP001282474"/>
    </source>
</evidence>
<keyword evidence="3" id="KW-1185">Reference proteome</keyword>
<dbReference type="Proteomes" id="UP001282474">
    <property type="component" value="Unassembled WGS sequence"/>
</dbReference>
<dbReference type="EMBL" id="JARAWJ010000005">
    <property type="protein sequence ID" value="MDX3037400.1"/>
    <property type="molecule type" value="Genomic_DNA"/>
</dbReference>
<evidence type="ECO:0000256" key="1">
    <source>
        <dbReference type="SAM" id="MobiDB-lite"/>
    </source>
</evidence>